<proteinExistence type="predicted"/>
<organism evidence="2 3">
    <name type="scientific">Sulfobacillus thermosulfidooxidans (strain DSM 9293 / VKM B-1269 / AT-1)</name>
    <dbReference type="NCBI Taxonomy" id="929705"/>
    <lineage>
        <taxon>Bacteria</taxon>
        <taxon>Bacillati</taxon>
        <taxon>Bacillota</taxon>
        <taxon>Clostridia</taxon>
        <taxon>Eubacteriales</taxon>
        <taxon>Clostridiales Family XVII. Incertae Sedis</taxon>
        <taxon>Sulfobacillus</taxon>
    </lineage>
</organism>
<evidence type="ECO:0000313" key="3">
    <source>
        <dbReference type="Proteomes" id="UP000192660"/>
    </source>
</evidence>
<accession>A0A1W1W6N7</accession>
<evidence type="ECO:0000256" key="1">
    <source>
        <dbReference type="SAM" id="Coils"/>
    </source>
</evidence>
<reference evidence="3" key="1">
    <citation type="submission" date="2017-04" db="EMBL/GenBank/DDBJ databases">
        <authorList>
            <person name="Varghese N."/>
            <person name="Submissions S."/>
        </authorList>
    </citation>
    <scope>NUCLEOTIDE SEQUENCE [LARGE SCALE GENOMIC DNA]</scope>
    <source>
        <strain evidence="3">DSM 9293</strain>
    </source>
</reference>
<evidence type="ECO:0000313" key="2">
    <source>
        <dbReference type="EMBL" id="SMC01961.1"/>
    </source>
</evidence>
<sequence>MTILDIIPVPNAQQHIWLFALGIEEGAALPYGTYWYEGVTDTYTAGRHFATLAEAREDLRRRVQRARQELAERGATTPYPGLLIPSDQV</sequence>
<protein>
    <submittedName>
        <fullName evidence="2">Uncharacterized protein</fullName>
    </submittedName>
</protein>
<gene>
    <name evidence="2" type="ORF">SAMN00768000_0184</name>
</gene>
<name>A0A1W1W6N7_SULTA</name>
<feature type="coiled-coil region" evidence="1">
    <location>
        <begin position="49"/>
        <end position="76"/>
    </location>
</feature>
<dbReference type="RefSeq" id="WP_084660703.1">
    <property type="nucleotide sequence ID" value="NZ_FWWY01000001.1"/>
</dbReference>
<dbReference type="AlphaFoldDB" id="A0A1W1W6N7"/>
<keyword evidence="1" id="KW-0175">Coiled coil</keyword>
<dbReference type="Proteomes" id="UP000192660">
    <property type="component" value="Unassembled WGS sequence"/>
</dbReference>
<keyword evidence="3" id="KW-1185">Reference proteome</keyword>
<dbReference type="EMBL" id="FWWY01000001">
    <property type="protein sequence ID" value="SMC01961.1"/>
    <property type="molecule type" value="Genomic_DNA"/>
</dbReference>